<dbReference type="InterPro" id="IPR003511">
    <property type="entry name" value="HORMA_dom"/>
</dbReference>
<dbReference type="GO" id="GO:0005654">
    <property type="term" value="C:nucleoplasm"/>
    <property type="evidence" value="ECO:0007669"/>
    <property type="project" value="TreeGrafter"/>
</dbReference>
<dbReference type="EMBL" id="MRZV01000057">
    <property type="protein sequence ID" value="PIK60422.1"/>
    <property type="molecule type" value="Genomic_DNA"/>
</dbReference>
<dbReference type="Pfam" id="PF02301">
    <property type="entry name" value="HORMA"/>
    <property type="match status" value="1"/>
</dbReference>
<evidence type="ECO:0000313" key="8">
    <source>
        <dbReference type="EMBL" id="PIK60422.1"/>
    </source>
</evidence>
<proteinExistence type="inferred from homology"/>
<feature type="domain" description="HORMA" evidence="7">
    <location>
        <begin position="1"/>
        <end position="172"/>
    </location>
</feature>
<dbReference type="Proteomes" id="UP000230750">
    <property type="component" value="Unassembled WGS sequence"/>
</dbReference>
<dbReference type="SUPFAM" id="SSF56019">
    <property type="entry name" value="The spindle assembly checkpoint protein mad2"/>
    <property type="match status" value="1"/>
</dbReference>
<dbReference type="GO" id="GO:0005737">
    <property type="term" value="C:cytoplasm"/>
    <property type="evidence" value="ECO:0007669"/>
    <property type="project" value="TreeGrafter"/>
</dbReference>
<comment type="similarity">
    <text evidence="2">Belongs to the MAD2 family.</text>
</comment>
<dbReference type="PANTHER" id="PTHR11842:SF11">
    <property type="entry name" value="MITOTIC SPINDLE ASSEMBLY CHECKPOINT PROTEIN MAD2A"/>
    <property type="match status" value="1"/>
</dbReference>
<gene>
    <name evidence="8" type="ORF">BSL78_02658</name>
</gene>
<evidence type="ECO:0000256" key="6">
    <source>
        <dbReference type="ARBA" id="ARBA00023306"/>
    </source>
</evidence>
<evidence type="ECO:0000256" key="3">
    <source>
        <dbReference type="ARBA" id="ARBA00022618"/>
    </source>
</evidence>
<keyword evidence="6" id="KW-0131">Cell cycle</keyword>
<keyword evidence="5" id="KW-0539">Nucleus</keyword>
<dbReference type="AlphaFoldDB" id="A0A2G8LJN0"/>
<sequence length="179" mass="20483">LWYKQHSVPEGYPPEHFTMTKKYGLSMLVTTDESLKAYFSSIVKQLEEWLTLKIVQKVVVVVSAADNSDEVLERWQFDVETEQSVTVDSKPKEKSKSEIQKGIVSVIKQITATVTFLPLLEVPCTFNLLIYTDKDLETPAAWEESKPFMIGNSEEVKLRSFTTSIHKVEAMVSYRVQDD</sequence>
<name>A0A2G8LJN0_STIJA</name>
<comment type="caution">
    <text evidence="8">The sequence shown here is derived from an EMBL/GenBank/DDBJ whole genome shotgun (WGS) entry which is preliminary data.</text>
</comment>
<dbReference type="PANTHER" id="PTHR11842">
    <property type="entry name" value="MITOTIC SPINDLE ASSEMBLY CHECKPOINT PROTEIN MAD2"/>
    <property type="match status" value="1"/>
</dbReference>
<keyword evidence="9" id="KW-1185">Reference proteome</keyword>
<evidence type="ECO:0000313" key="9">
    <source>
        <dbReference type="Proteomes" id="UP000230750"/>
    </source>
</evidence>
<evidence type="ECO:0000256" key="1">
    <source>
        <dbReference type="ARBA" id="ARBA00004123"/>
    </source>
</evidence>
<dbReference type="STRING" id="307972.A0A2G8LJN0"/>
<dbReference type="GO" id="GO:0000776">
    <property type="term" value="C:kinetochore"/>
    <property type="evidence" value="ECO:0007669"/>
    <property type="project" value="TreeGrafter"/>
</dbReference>
<feature type="non-terminal residue" evidence="8">
    <location>
        <position position="1"/>
    </location>
</feature>
<evidence type="ECO:0000259" key="7">
    <source>
        <dbReference type="PROSITE" id="PS50815"/>
    </source>
</evidence>
<organism evidence="8 9">
    <name type="scientific">Stichopus japonicus</name>
    <name type="common">Sea cucumber</name>
    <dbReference type="NCBI Taxonomy" id="307972"/>
    <lineage>
        <taxon>Eukaryota</taxon>
        <taxon>Metazoa</taxon>
        <taxon>Echinodermata</taxon>
        <taxon>Eleutherozoa</taxon>
        <taxon>Echinozoa</taxon>
        <taxon>Holothuroidea</taxon>
        <taxon>Aspidochirotacea</taxon>
        <taxon>Aspidochirotida</taxon>
        <taxon>Stichopodidae</taxon>
        <taxon>Apostichopus</taxon>
    </lineage>
</organism>
<keyword evidence="4" id="KW-0498">Mitosis</keyword>
<dbReference type="InterPro" id="IPR036570">
    <property type="entry name" value="HORMA_dom_sf"/>
</dbReference>
<dbReference type="InterPro" id="IPR045091">
    <property type="entry name" value="Mad2-like"/>
</dbReference>
<evidence type="ECO:0000256" key="4">
    <source>
        <dbReference type="ARBA" id="ARBA00022776"/>
    </source>
</evidence>
<dbReference type="GO" id="GO:0007094">
    <property type="term" value="P:mitotic spindle assembly checkpoint signaling"/>
    <property type="evidence" value="ECO:0007669"/>
    <property type="project" value="TreeGrafter"/>
</dbReference>
<evidence type="ECO:0000256" key="5">
    <source>
        <dbReference type="ARBA" id="ARBA00023242"/>
    </source>
</evidence>
<comment type="subcellular location">
    <subcellularLocation>
        <location evidence="1">Nucleus</location>
    </subcellularLocation>
</comment>
<accession>A0A2G8LJN0</accession>
<dbReference type="PROSITE" id="PS50815">
    <property type="entry name" value="HORMA"/>
    <property type="match status" value="1"/>
</dbReference>
<dbReference type="Gene3D" id="3.30.900.10">
    <property type="entry name" value="HORMA domain"/>
    <property type="match status" value="1"/>
</dbReference>
<protein>
    <submittedName>
        <fullName evidence="8">Putative mitotic spindle assembly checkpoint protein MAD2A</fullName>
    </submittedName>
</protein>
<dbReference type="GO" id="GO:0051301">
    <property type="term" value="P:cell division"/>
    <property type="evidence" value="ECO:0007669"/>
    <property type="project" value="UniProtKB-KW"/>
</dbReference>
<evidence type="ECO:0000256" key="2">
    <source>
        <dbReference type="ARBA" id="ARBA00010348"/>
    </source>
</evidence>
<reference evidence="8 9" key="1">
    <citation type="journal article" date="2017" name="PLoS Biol.">
        <title>The sea cucumber genome provides insights into morphological evolution and visceral regeneration.</title>
        <authorList>
            <person name="Zhang X."/>
            <person name="Sun L."/>
            <person name="Yuan J."/>
            <person name="Sun Y."/>
            <person name="Gao Y."/>
            <person name="Zhang L."/>
            <person name="Li S."/>
            <person name="Dai H."/>
            <person name="Hamel J.F."/>
            <person name="Liu C."/>
            <person name="Yu Y."/>
            <person name="Liu S."/>
            <person name="Lin W."/>
            <person name="Guo K."/>
            <person name="Jin S."/>
            <person name="Xu P."/>
            <person name="Storey K.B."/>
            <person name="Huan P."/>
            <person name="Zhang T."/>
            <person name="Zhou Y."/>
            <person name="Zhang J."/>
            <person name="Lin C."/>
            <person name="Li X."/>
            <person name="Xing L."/>
            <person name="Huo D."/>
            <person name="Sun M."/>
            <person name="Wang L."/>
            <person name="Mercier A."/>
            <person name="Li F."/>
            <person name="Yang H."/>
            <person name="Xiang J."/>
        </authorList>
    </citation>
    <scope>NUCLEOTIDE SEQUENCE [LARGE SCALE GENOMIC DNA]</scope>
    <source>
        <strain evidence="8">Shaxun</strain>
        <tissue evidence="8">Muscle</tissue>
    </source>
</reference>
<keyword evidence="3" id="KW-0132">Cell division</keyword>
<dbReference type="OrthoDB" id="1806at2759"/>